<keyword evidence="7 9" id="KW-0472">Membrane</keyword>
<dbReference type="InterPro" id="IPR036526">
    <property type="entry name" value="C-N_Hydrolase_sf"/>
</dbReference>
<evidence type="ECO:0000256" key="6">
    <source>
        <dbReference type="ARBA" id="ARBA00022989"/>
    </source>
</evidence>
<gene>
    <name evidence="11" type="primary">lnt_2</name>
    <name evidence="11" type="ORF">PbJCM13498_38340</name>
</gene>
<dbReference type="GO" id="GO:0016410">
    <property type="term" value="F:N-acyltransferase activity"/>
    <property type="evidence" value="ECO:0007669"/>
    <property type="project" value="InterPro"/>
</dbReference>
<keyword evidence="8 11" id="KW-0012">Acyltransferase</keyword>
<keyword evidence="3" id="KW-1003">Cell membrane</keyword>
<proteinExistence type="inferred from homology"/>
<comment type="similarity">
    <text evidence="2">Belongs to the CN hydrolase family. Apolipoprotein N-acyltransferase subfamily.</text>
</comment>
<evidence type="ECO:0000256" key="1">
    <source>
        <dbReference type="ARBA" id="ARBA00004651"/>
    </source>
</evidence>
<dbReference type="Proteomes" id="UP000391834">
    <property type="component" value="Unassembled WGS sequence"/>
</dbReference>
<evidence type="ECO:0000256" key="4">
    <source>
        <dbReference type="ARBA" id="ARBA00022679"/>
    </source>
</evidence>
<feature type="transmembrane region" description="Helical" evidence="9">
    <location>
        <begin position="191"/>
        <end position="210"/>
    </location>
</feature>
<feature type="transmembrane region" description="Helical" evidence="9">
    <location>
        <begin position="160"/>
        <end position="179"/>
    </location>
</feature>
<dbReference type="EMBL" id="BLAX01000001">
    <property type="protein sequence ID" value="GET34971.1"/>
    <property type="molecule type" value="Genomic_DNA"/>
</dbReference>
<evidence type="ECO:0000313" key="12">
    <source>
        <dbReference type="Proteomes" id="UP000391834"/>
    </source>
</evidence>
<organism evidence="11 12">
    <name type="scientific">Prolixibacter bellariivorans</name>
    <dbReference type="NCBI Taxonomy" id="314319"/>
    <lineage>
        <taxon>Bacteria</taxon>
        <taxon>Pseudomonadati</taxon>
        <taxon>Bacteroidota</taxon>
        <taxon>Bacteroidia</taxon>
        <taxon>Marinilabiliales</taxon>
        <taxon>Prolixibacteraceae</taxon>
        <taxon>Prolixibacter</taxon>
    </lineage>
</organism>
<dbReference type="InterPro" id="IPR003010">
    <property type="entry name" value="C-N_Hydrolase"/>
</dbReference>
<feature type="transmembrane region" description="Helical" evidence="9">
    <location>
        <begin position="26"/>
        <end position="45"/>
    </location>
</feature>
<dbReference type="CDD" id="cd07197">
    <property type="entry name" value="nitrilase"/>
    <property type="match status" value="1"/>
</dbReference>
<dbReference type="PROSITE" id="PS50263">
    <property type="entry name" value="CN_HYDROLASE"/>
    <property type="match status" value="1"/>
</dbReference>
<comment type="caution">
    <text evidence="11">The sequence shown here is derived from an EMBL/GenBank/DDBJ whole genome shotgun (WGS) entry which is preliminary data.</text>
</comment>
<dbReference type="RefSeq" id="WP_025865724.1">
    <property type="nucleotide sequence ID" value="NZ_BLAX01000001.1"/>
</dbReference>
<dbReference type="AlphaFoldDB" id="A0A5M4B502"/>
<evidence type="ECO:0000256" key="8">
    <source>
        <dbReference type="ARBA" id="ARBA00023315"/>
    </source>
</evidence>
<name>A0A5M4B502_9BACT</name>
<evidence type="ECO:0000256" key="5">
    <source>
        <dbReference type="ARBA" id="ARBA00022692"/>
    </source>
</evidence>
<dbReference type="PANTHER" id="PTHR38686">
    <property type="entry name" value="APOLIPOPROTEIN N-ACYLTRANSFERASE"/>
    <property type="match status" value="1"/>
</dbReference>
<feature type="transmembrane region" description="Helical" evidence="9">
    <location>
        <begin position="5"/>
        <end position="20"/>
    </location>
</feature>
<keyword evidence="11" id="KW-0449">Lipoprotein</keyword>
<feature type="transmembrane region" description="Helical" evidence="9">
    <location>
        <begin position="54"/>
        <end position="73"/>
    </location>
</feature>
<keyword evidence="12" id="KW-1185">Reference proteome</keyword>
<dbReference type="InterPro" id="IPR004563">
    <property type="entry name" value="Apolipo_AcylTrfase"/>
</dbReference>
<comment type="subcellular location">
    <subcellularLocation>
        <location evidence="1">Cell membrane</location>
        <topology evidence="1">Multi-pass membrane protein</topology>
    </subcellularLocation>
</comment>
<accession>A0A5M4B502</accession>
<evidence type="ECO:0000313" key="11">
    <source>
        <dbReference type="EMBL" id="GET34971.1"/>
    </source>
</evidence>
<evidence type="ECO:0000256" key="7">
    <source>
        <dbReference type="ARBA" id="ARBA00023136"/>
    </source>
</evidence>
<feature type="transmembrane region" description="Helical" evidence="9">
    <location>
        <begin position="112"/>
        <end position="132"/>
    </location>
</feature>
<dbReference type="Pfam" id="PF00795">
    <property type="entry name" value="CN_hydrolase"/>
    <property type="match status" value="1"/>
</dbReference>
<keyword evidence="4 11" id="KW-0808">Transferase</keyword>
<evidence type="ECO:0000256" key="9">
    <source>
        <dbReference type="SAM" id="Phobius"/>
    </source>
</evidence>
<protein>
    <submittedName>
        <fullName evidence="11">Apolipoprotein N-acyltransferase</fullName>
    </submittedName>
</protein>
<sequence length="492" mass="55198">MKANYRALLIFVLGFGIFMLTRRSMFFPTISVAIVIAPIFILRFIRTQPAGRGSLLTFVGFLLSMNIALWGLFGSSTTILVVNLIRSTLLSILYFLPYLLDRLLYPKFQKKPFLSTLIFPVSLTAVFFLSSLEGPFDGTVAKTVYAYGPLVLQQLNSLTGLWGFTFLFSWIASIVNYAWENNFVWRRARKPVLVFLSVFAAIIIFGALKISSFMTPKTQMVKVASVVLLPENGKVIPMNEVYEKKLISPFKQTIDRINNLTATAVRNGARIVAFQEYAITINEDSEQQLQAACRKIAKNNNVYLSIAYACFANEGKGSNKSLLIDNDGNILVDYTKRYLLGIGDIGETRVFHKGAEIIQTVETPYGKIGVSLCRDMNFPSYIRQAAQQHVDIMLNPSYDNPKGLSPGYYQRSIEFGFSTIRPTYNGISHAEDYHGRILAQMDSDETDSGILYALVPVRGIKTLYGKTGDWLGWLSLIFLIAFSIPPVRKILV</sequence>
<keyword evidence="6 9" id="KW-1133">Transmembrane helix</keyword>
<dbReference type="GO" id="GO:0005886">
    <property type="term" value="C:plasma membrane"/>
    <property type="evidence" value="ECO:0007669"/>
    <property type="project" value="UniProtKB-SubCell"/>
</dbReference>
<evidence type="ECO:0000256" key="3">
    <source>
        <dbReference type="ARBA" id="ARBA00022475"/>
    </source>
</evidence>
<dbReference type="Gene3D" id="3.60.110.10">
    <property type="entry name" value="Carbon-nitrogen hydrolase"/>
    <property type="match status" value="1"/>
</dbReference>
<feature type="transmembrane region" description="Helical" evidence="9">
    <location>
        <begin position="79"/>
        <end position="100"/>
    </location>
</feature>
<keyword evidence="5 9" id="KW-0812">Transmembrane</keyword>
<dbReference type="OrthoDB" id="9811121at2"/>
<evidence type="ECO:0000259" key="10">
    <source>
        <dbReference type="PROSITE" id="PS50263"/>
    </source>
</evidence>
<feature type="domain" description="CN hydrolase" evidence="10">
    <location>
        <begin position="236"/>
        <end position="457"/>
    </location>
</feature>
<evidence type="ECO:0000256" key="2">
    <source>
        <dbReference type="ARBA" id="ARBA00010065"/>
    </source>
</evidence>
<dbReference type="GO" id="GO:0042158">
    <property type="term" value="P:lipoprotein biosynthetic process"/>
    <property type="evidence" value="ECO:0007669"/>
    <property type="project" value="InterPro"/>
</dbReference>
<reference evidence="11 12" key="1">
    <citation type="submission" date="2019-10" db="EMBL/GenBank/DDBJ databases">
        <title>Prolixibacter strains distinguished by the presence of nitrate reductase genes were adept at nitrate-dependent anaerobic corrosion of metallic iron and carbon steel.</title>
        <authorList>
            <person name="Iino T."/>
            <person name="Shono N."/>
            <person name="Ito K."/>
            <person name="Nakamura R."/>
            <person name="Sueoka K."/>
            <person name="Harayama S."/>
            <person name="Ohkuma M."/>
        </authorList>
    </citation>
    <scope>NUCLEOTIDE SEQUENCE [LARGE SCALE GENOMIC DNA]</scope>
    <source>
        <strain evidence="11 12">JCM 13498</strain>
    </source>
</reference>
<dbReference type="PANTHER" id="PTHR38686:SF1">
    <property type="entry name" value="APOLIPOPROTEIN N-ACYLTRANSFERASE"/>
    <property type="match status" value="1"/>
</dbReference>
<dbReference type="SUPFAM" id="SSF56317">
    <property type="entry name" value="Carbon-nitrogen hydrolase"/>
    <property type="match status" value="1"/>
</dbReference>